<organism evidence="1 2">
    <name type="scientific">Jiulongibacter sediminis</name>
    <dbReference type="NCBI Taxonomy" id="1605367"/>
    <lineage>
        <taxon>Bacteria</taxon>
        <taxon>Pseudomonadati</taxon>
        <taxon>Bacteroidota</taxon>
        <taxon>Cytophagia</taxon>
        <taxon>Cytophagales</taxon>
        <taxon>Leadbetterellaceae</taxon>
        <taxon>Jiulongibacter</taxon>
    </lineage>
</organism>
<protein>
    <recommendedName>
        <fullName evidence="3">Glycoside hydrolase family 13</fullName>
    </recommendedName>
</protein>
<evidence type="ECO:0008006" key="3">
    <source>
        <dbReference type="Google" id="ProtNLM"/>
    </source>
</evidence>
<dbReference type="InterPro" id="IPR013783">
    <property type="entry name" value="Ig-like_fold"/>
</dbReference>
<dbReference type="CDD" id="cd07184">
    <property type="entry name" value="E_set_Isoamylase_like_N"/>
    <property type="match status" value="1"/>
</dbReference>
<accession>A0A0P7C6Y6</accession>
<dbReference type="EMBL" id="LGTQ01000009">
    <property type="protein sequence ID" value="KPM48129.1"/>
    <property type="molecule type" value="Genomic_DNA"/>
</dbReference>
<proteinExistence type="predicted"/>
<reference evidence="1 2" key="1">
    <citation type="submission" date="2015-07" db="EMBL/GenBank/DDBJ databases">
        <title>The draft genome sequence of Leadbetterella sp. JN14-9.</title>
        <authorList>
            <person name="Liu Y."/>
            <person name="Du J."/>
            <person name="Shao Z."/>
        </authorList>
    </citation>
    <scope>NUCLEOTIDE SEQUENCE [LARGE SCALE GENOMIC DNA]</scope>
    <source>
        <strain evidence="1 2">JN14-9</strain>
    </source>
</reference>
<name>A0A0P7C6Y6_9BACT</name>
<dbReference type="Gene3D" id="1.10.150.20">
    <property type="entry name" value="5' to 3' exonuclease, C-terminal subdomain"/>
    <property type="match status" value="1"/>
</dbReference>
<keyword evidence="2" id="KW-1185">Reference proteome</keyword>
<evidence type="ECO:0000313" key="1">
    <source>
        <dbReference type="EMBL" id="KPM48129.1"/>
    </source>
</evidence>
<dbReference type="STRING" id="1605367.AFM12_11310"/>
<sequence>MAKTKINFSLAPEIVGNASSGILLGEFNNWDASKGVKLKKAKDGSLTTAITLETGKVYEYRYLLDDGRWVNDGNADAYNFVSDFQIDNCVIEVPAPVKKAPAKKVAAKTSAKKVAVVKGDDLTKIEGVGKKIAELLVADGIDTFEKLGKATQKTLKGILEAAGPRYNIHEPKTWPKQAKLAAAGKMDELKKLQDSLKGGK</sequence>
<dbReference type="InterPro" id="IPR014756">
    <property type="entry name" value="Ig_E-set"/>
</dbReference>
<dbReference type="AlphaFoldDB" id="A0A0P7C6Y6"/>
<dbReference type="Proteomes" id="UP000050454">
    <property type="component" value="Unassembled WGS sequence"/>
</dbReference>
<dbReference type="SUPFAM" id="SSF81296">
    <property type="entry name" value="E set domains"/>
    <property type="match status" value="1"/>
</dbReference>
<dbReference type="RefSeq" id="WP_055148902.1">
    <property type="nucleotide sequence ID" value="NZ_CAKZPM010000009.1"/>
</dbReference>
<dbReference type="OrthoDB" id="5451596at2"/>
<comment type="caution">
    <text evidence="1">The sequence shown here is derived from an EMBL/GenBank/DDBJ whole genome shotgun (WGS) entry which is preliminary data.</text>
</comment>
<gene>
    <name evidence="1" type="ORF">AFM12_11310</name>
</gene>
<dbReference type="Gene3D" id="2.60.40.10">
    <property type="entry name" value="Immunoglobulins"/>
    <property type="match status" value="1"/>
</dbReference>
<evidence type="ECO:0000313" key="2">
    <source>
        <dbReference type="Proteomes" id="UP000050454"/>
    </source>
</evidence>